<evidence type="ECO:0000256" key="5">
    <source>
        <dbReference type="ARBA" id="ARBA00022771"/>
    </source>
</evidence>
<dbReference type="InterPro" id="IPR013087">
    <property type="entry name" value="Znf_C2H2_type"/>
</dbReference>
<feature type="compositionally biased region" description="Low complexity" evidence="11">
    <location>
        <begin position="152"/>
        <end position="181"/>
    </location>
</feature>
<feature type="region of interest" description="Disordered" evidence="11">
    <location>
        <begin position="119"/>
        <end position="183"/>
    </location>
</feature>
<feature type="region of interest" description="Disordered" evidence="11">
    <location>
        <begin position="416"/>
        <end position="510"/>
    </location>
</feature>
<evidence type="ECO:0000259" key="12">
    <source>
        <dbReference type="PROSITE" id="PS50157"/>
    </source>
</evidence>
<evidence type="ECO:0000256" key="2">
    <source>
        <dbReference type="ARBA" id="ARBA00022491"/>
    </source>
</evidence>
<keyword evidence="3" id="KW-0479">Metal-binding</keyword>
<evidence type="ECO:0000256" key="6">
    <source>
        <dbReference type="ARBA" id="ARBA00022833"/>
    </source>
</evidence>
<feature type="compositionally biased region" description="Polar residues" evidence="11">
    <location>
        <begin position="136"/>
        <end position="147"/>
    </location>
</feature>
<dbReference type="Proteomes" id="UP000708208">
    <property type="component" value="Unassembled WGS sequence"/>
</dbReference>
<feature type="region of interest" description="Disordered" evidence="11">
    <location>
        <begin position="869"/>
        <end position="933"/>
    </location>
</feature>
<keyword evidence="2" id="KW-0678">Repressor</keyword>
<dbReference type="PANTHER" id="PTHR46541">
    <property type="entry name" value="ZINC FINGER PROTEIN AEBP2"/>
    <property type="match status" value="1"/>
</dbReference>
<accession>A0A8J2K3G1</accession>
<keyword evidence="9" id="KW-0539">Nucleus</keyword>
<feature type="compositionally biased region" description="Pro residues" evidence="11">
    <location>
        <begin position="477"/>
        <end position="490"/>
    </location>
</feature>
<evidence type="ECO:0000313" key="14">
    <source>
        <dbReference type="Proteomes" id="UP000708208"/>
    </source>
</evidence>
<dbReference type="InterPro" id="IPR052130">
    <property type="entry name" value="AEBP2/jing_C2H2-ZnF"/>
</dbReference>
<comment type="subcellular location">
    <subcellularLocation>
        <location evidence="1">Nucleus</location>
    </subcellularLocation>
</comment>
<feature type="region of interest" description="Disordered" evidence="11">
    <location>
        <begin position="726"/>
        <end position="762"/>
    </location>
</feature>
<dbReference type="AlphaFoldDB" id="A0A8J2K3G1"/>
<keyword evidence="14" id="KW-1185">Reference proteome</keyword>
<feature type="region of interest" description="Disordered" evidence="11">
    <location>
        <begin position="1"/>
        <end position="72"/>
    </location>
</feature>
<dbReference type="GO" id="GO:0035098">
    <property type="term" value="C:ESC/E(Z) complex"/>
    <property type="evidence" value="ECO:0007669"/>
    <property type="project" value="TreeGrafter"/>
</dbReference>
<feature type="compositionally biased region" description="Basic and acidic residues" evidence="11">
    <location>
        <begin position="424"/>
        <end position="434"/>
    </location>
</feature>
<evidence type="ECO:0000256" key="7">
    <source>
        <dbReference type="ARBA" id="ARBA00023015"/>
    </source>
</evidence>
<feature type="compositionally biased region" description="Polar residues" evidence="11">
    <location>
        <begin position="491"/>
        <end position="500"/>
    </location>
</feature>
<dbReference type="InterPro" id="IPR059034">
    <property type="entry name" value="SH3_AEBP2_C"/>
</dbReference>
<evidence type="ECO:0000256" key="3">
    <source>
        <dbReference type="ARBA" id="ARBA00022723"/>
    </source>
</evidence>
<sequence length="945" mass="102029">MAEDGDTRVLVGPFESDEEIAGPLEIELDDDFQGADSSMVTSVVDHHGHSSSVDKDSDGEGSDRIIISDRGVDMTEDWECESMSVTGAAVAQANGRSRNNKTSSDSSFSHLDFIAATDKGKRRSDRYDSSESSDSGVATLSPSTSDSPELISPYSPCDSSSEPSDVSSCVSGSPLSSTSPTRDVGATFLPEIEQSSSSSSSSSSLSPSTTMTAVSSVLDTQMTSTSKINVTNFISFQIPKAQSSSTRFSNPVKILETPRIGLKASSSGSSSPFRCDVRNISASTSIQNIFAALNYKAEEGMPDLTQAEYQPIVKVPNLRGAKSIILHEGQRNKVIILSVPPATISSSPSSSNDSAGSSSTSSTSNSNNNSTSEDEEDGTLSPVRKRARIAADAKIASSSLSKTKLPESKHLIDTASQIFHIGPKKTENSVEGRQRMTGTELPRSLPKSSLPPPVNEPLPKLEKLIAKPSSPTGSFLSPPPSSISSIPPPRVSTNECPNPTSSKSSSSLEGSNFSCFTKNKCPQSTSSLQCSSSSSSSTSSSFVTAIVDGVAVTSALIPGASRKRKFQNGSNNFSASESLTSSLARSDALESSVSTNSNSSSADSRDYFLHASKPTEQRFLEQTTSCVPSCFRCLWQDCTSRLDATINILEHIQAVHVSPQINNNMDGYLCLWEGCKVFNRKSCSLSWLERHVLTHGGNKPFKCIIPGCGLSFGSQGALERHVNSHISNNGGASGTGPNVAMTNRRVDSSPSKSARRKKQRLRKQRHVIGQHADFFDKHTMEVIKYRLVTSREVIRGDQHDCYFRSEVLNWRCSANEEPHVLVRWHPFPVFPDEWIAQSKYAKSKVVPFRQLPPQKIKVLYPNLFPPERKEKARRKWKPSSDSSSSSTISTLSSPSSPARSLDSDVSGVTKDEPNSPISSESLTDEEDYDSPVPDWMNFLHETYVS</sequence>
<name>A0A8J2K3G1_9HEXA</name>
<evidence type="ECO:0000256" key="10">
    <source>
        <dbReference type="PROSITE-ProRule" id="PRU00042"/>
    </source>
</evidence>
<reference evidence="13" key="1">
    <citation type="submission" date="2021-06" db="EMBL/GenBank/DDBJ databases">
        <authorList>
            <person name="Hodson N. C."/>
            <person name="Mongue J. A."/>
            <person name="Jaron S. K."/>
        </authorList>
    </citation>
    <scope>NUCLEOTIDE SEQUENCE</scope>
</reference>
<keyword evidence="8" id="KW-0804">Transcription</keyword>
<dbReference type="EMBL" id="CAJVCH010170591">
    <property type="protein sequence ID" value="CAG7728923.1"/>
    <property type="molecule type" value="Genomic_DNA"/>
</dbReference>
<evidence type="ECO:0000313" key="13">
    <source>
        <dbReference type="EMBL" id="CAG7728923.1"/>
    </source>
</evidence>
<feature type="compositionally biased region" description="Basic and acidic residues" evidence="11">
    <location>
        <begin position="44"/>
        <end position="72"/>
    </location>
</feature>
<feature type="domain" description="C2H2-type" evidence="12">
    <location>
        <begin position="701"/>
        <end position="730"/>
    </location>
</feature>
<dbReference type="PANTHER" id="PTHR46541:SF1">
    <property type="entry name" value="ZINC FINGER PROTEIN AEBP2"/>
    <property type="match status" value="1"/>
</dbReference>
<dbReference type="SMART" id="SM00355">
    <property type="entry name" value="ZnF_C2H2"/>
    <property type="match status" value="3"/>
</dbReference>
<keyword evidence="4" id="KW-0677">Repeat</keyword>
<feature type="compositionally biased region" description="Basic residues" evidence="11">
    <location>
        <begin position="753"/>
        <end position="762"/>
    </location>
</feature>
<evidence type="ECO:0000256" key="11">
    <source>
        <dbReference type="SAM" id="MobiDB-lite"/>
    </source>
</evidence>
<dbReference type="PROSITE" id="PS50157">
    <property type="entry name" value="ZINC_FINGER_C2H2_2"/>
    <property type="match status" value="1"/>
</dbReference>
<feature type="compositionally biased region" description="Low complexity" evidence="11">
    <location>
        <begin position="345"/>
        <end position="371"/>
    </location>
</feature>
<protein>
    <recommendedName>
        <fullName evidence="12">C2H2-type domain-containing protein</fullName>
    </recommendedName>
</protein>
<evidence type="ECO:0000256" key="4">
    <source>
        <dbReference type="ARBA" id="ARBA00022737"/>
    </source>
</evidence>
<feature type="compositionally biased region" description="Acidic residues" evidence="11">
    <location>
        <begin position="15"/>
        <end position="33"/>
    </location>
</feature>
<evidence type="ECO:0000256" key="1">
    <source>
        <dbReference type="ARBA" id="ARBA00004123"/>
    </source>
</evidence>
<proteinExistence type="predicted"/>
<dbReference type="GO" id="GO:0006357">
    <property type="term" value="P:regulation of transcription by RNA polymerase II"/>
    <property type="evidence" value="ECO:0007669"/>
    <property type="project" value="TreeGrafter"/>
</dbReference>
<keyword evidence="7" id="KW-0805">Transcription regulation</keyword>
<feature type="compositionally biased region" description="Low complexity" evidence="11">
    <location>
        <begin position="501"/>
        <end position="510"/>
    </location>
</feature>
<dbReference type="GO" id="GO:0008270">
    <property type="term" value="F:zinc ion binding"/>
    <property type="evidence" value="ECO:0007669"/>
    <property type="project" value="UniProtKB-KW"/>
</dbReference>
<keyword evidence="5 10" id="KW-0863">Zinc-finger</keyword>
<evidence type="ECO:0000256" key="9">
    <source>
        <dbReference type="ARBA" id="ARBA00023242"/>
    </source>
</evidence>
<dbReference type="Pfam" id="PF26014">
    <property type="entry name" value="SH3_AEBP2_C"/>
    <property type="match status" value="1"/>
</dbReference>
<comment type="caution">
    <text evidence="13">The sequence shown here is derived from an EMBL/GenBank/DDBJ whole genome shotgun (WGS) entry which is preliminary data.</text>
</comment>
<dbReference type="OrthoDB" id="9984614at2759"/>
<keyword evidence="6" id="KW-0862">Zinc</keyword>
<feature type="region of interest" description="Disordered" evidence="11">
    <location>
        <begin position="343"/>
        <end position="382"/>
    </location>
</feature>
<organism evidence="13 14">
    <name type="scientific">Allacma fusca</name>
    <dbReference type="NCBI Taxonomy" id="39272"/>
    <lineage>
        <taxon>Eukaryota</taxon>
        <taxon>Metazoa</taxon>
        <taxon>Ecdysozoa</taxon>
        <taxon>Arthropoda</taxon>
        <taxon>Hexapoda</taxon>
        <taxon>Collembola</taxon>
        <taxon>Symphypleona</taxon>
        <taxon>Sminthuridae</taxon>
        <taxon>Allacma</taxon>
    </lineage>
</organism>
<feature type="compositionally biased region" description="Low complexity" evidence="11">
    <location>
        <begin position="879"/>
        <end position="900"/>
    </location>
</feature>
<evidence type="ECO:0000256" key="8">
    <source>
        <dbReference type="ARBA" id="ARBA00023163"/>
    </source>
</evidence>
<gene>
    <name evidence="13" type="ORF">AFUS01_LOCUS17670</name>
</gene>
<dbReference type="PROSITE" id="PS00028">
    <property type="entry name" value="ZINC_FINGER_C2H2_1"/>
    <property type="match status" value="2"/>
</dbReference>